<comment type="caution">
    <text evidence="2">The sequence shown here is derived from an EMBL/GenBank/DDBJ whole genome shotgun (WGS) entry which is preliminary data.</text>
</comment>
<keyword evidence="3" id="KW-1185">Reference proteome</keyword>
<sequence>MSAILLDLVSYSVCPGPSVNWVAGFFIPSYYLAILVICSMMTTELSFNSRSATSWMIFGGPHLLSSFIPSSWMYSASILSLMTCAGHTHRPRPTVGAFSVVILVHIRSWSVSIPIRSMRERDPPRAIGCRNVYCLDSGALTALLLSVCAGRRSIAPSTMFMSPIMNFRFAVGSLGAYTPSMDRGLPSACFVSSNNALPWITSLAWASSVAIRFLFITMASP</sequence>
<gene>
    <name evidence="2" type="ORF">MYCIT1_LOCUS30987</name>
</gene>
<keyword evidence="1" id="KW-0812">Transmembrane</keyword>
<proteinExistence type="predicted"/>
<dbReference type="EMBL" id="CAVNYO010000440">
    <property type="protein sequence ID" value="CAK5280490.1"/>
    <property type="molecule type" value="Genomic_DNA"/>
</dbReference>
<feature type="transmembrane region" description="Helical" evidence="1">
    <location>
        <begin position="95"/>
        <end position="115"/>
    </location>
</feature>
<feature type="transmembrane region" description="Helical" evidence="1">
    <location>
        <begin position="55"/>
        <end position="75"/>
    </location>
</feature>
<keyword evidence="1" id="KW-1133">Transmembrane helix</keyword>
<keyword evidence="1" id="KW-0472">Membrane</keyword>
<reference evidence="2" key="1">
    <citation type="submission" date="2023-11" db="EMBL/GenBank/DDBJ databases">
        <authorList>
            <person name="De Vega J J."/>
            <person name="De Vega J J."/>
        </authorList>
    </citation>
    <scope>NUCLEOTIDE SEQUENCE</scope>
</reference>
<evidence type="ECO:0000313" key="3">
    <source>
        <dbReference type="Proteomes" id="UP001295794"/>
    </source>
</evidence>
<protein>
    <submittedName>
        <fullName evidence="2">Uncharacterized protein</fullName>
    </submittedName>
</protein>
<feature type="non-terminal residue" evidence="2">
    <location>
        <position position="1"/>
    </location>
</feature>
<name>A0AAD2HT22_9AGAR</name>
<evidence type="ECO:0000256" key="1">
    <source>
        <dbReference type="SAM" id="Phobius"/>
    </source>
</evidence>
<evidence type="ECO:0000313" key="2">
    <source>
        <dbReference type="EMBL" id="CAK5280490.1"/>
    </source>
</evidence>
<feature type="transmembrane region" description="Helical" evidence="1">
    <location>
        <begin position="20"/>
        <end position="43"/>
    </location>
</feature>
<organism evidence="2 3">
    <name type="scientific">Mycena citricolor</name>
    <dbReference type="NCBI Taxonomy" id="2018698"/>
    <lineage>
        <taxon>Eukaryota</taxon>
        <taxon>Fungi</taxon>
        <taxon>Dikarya</taxon>
        <taxon>Basidiomycota</taxon>
        <taxon>Agaricomycotina</taxon>
        <taxon>Agaricomycetes</taxon>
        <taxon>Agaricomycetidae</taxon>
        <taxon>Agaricales</taxon>
        <taxon>Marasmiineae</taxon>
        <taxon>Mycenaceae</taxon>
        <taxon>Mycena</taxon>
    </lineage>
</organism>
<dbReference type="Proteomes" id="UP001295794">
    <property type="component" value="Unassembled WGS sequence"/>
</dbReference>
<accession>A0AAD2HT22</accession>
<dbReference type="AlphaFoldDB" id="A0AAD2HT22"/>